<proteinExistence type="inferred from homology"/>
<dbReference type="InterPro" id="IPR001406">
    <property type="entry name" value="PsdUridine_synth_TruA"/>
</dbReference>
<organism evidence="9 10">
    <name type="scientific">Pseudohongiella spirulinae</name>
    <dbReference type="NCBI Taxonomy" id="1249552"/>
    <lineage>
        <taxon>Bacteria</taxon>
        <taxon>Pseudomonadati</taxon>
        <taxon>Pseudomonadota</taxon>
        <taxon>Gammaproteobacteria</taxon>
        <taxon>Pseudomonadales</taxon>
        <taxon>Pseudohongiellaceae</taxon>
        <taxon>Pseudohongiella</taxon>
    </lineage>
</organism>
<evidence type="ECO:0000256" key="1">
    <source>
        <dbReference type="ARBA" id="ARBA00009375"/>
    </source>
</evidence>
<evidence type="ECO:0000256" key="4">
    <source>
        <dbReference type="HAMAP-Rule" id="MF_00171"/>
    </source>
</evidence>
<dbReference type="InterPro" id="IPR020103">
    <property type="entry name" value="PsdUridine_synth_cat_dom_sf"/>
</dbReference>
<dbReference type="PANTHER" id="PTHR11142">
    <property type="entry name" value="PSEUDOURIDYLATE SYNTHASE"/>
    <property type="match status" value="1"/>
</dbReference>
<evidence type="ECO:0000259" key="8">
    <source>
        <dbReference type="Pfam" id="PF01416"/>
    </source>
</evidence>
<dbReference type="OrthoDB" id="9811823at2"/>
<keyword evidence="2 4" id="KW-0819">tRNA processing</keyword>
<dbReference type="NCBIfam" id="TIGR00071">
    <property type="entry name" value="hisT_truA"/>
    <property type="match status" value="1"/>
</dbReference>
<protein>
    <recommendedName>
        <fullName evidence="4">tRNA pseudouridine synthase A</fullName>
        <ecNumber evidence="4">5.4.99.12</ecNumber>
    </recommendedName>
    <alternativeName>
        <fullName evidence="4">tRNA pseudouridine(38-40) synthase</fullName>
    </alternativeName>
    <alternativeName>
        <fullName evidence="4">tRNA pseudouridylate synthase I</fullName>
    </alternativeName>
    <alternativeName>
        <fullName evidence="4">tRNA-uridine isomerase I</fullName>
    </alternativeName>
</protein>
<comment type="subunit">
    <text evidence="4">Homodimer.</text>
</comment>
<evidence type="ECO:0000313" key="10">
    <source>
        <dbReference type="Proteomes" id="UP000065641"/>
    </source>
</evidence>
<dbReference type="Gene3D" id="3.30.70.580">
    <property type="entry name" value="Pseudouridine synthase I, catalytic domain, N-terminal subdomain"/>
    <property type="match status" value="1"/>
</dbReference>
<feature type="active site" description="Nucleophile" evidence="4 5">
    <location>
        <position position="55"/>
    </location>
</feature>
<dbReference type="STRING" id="1249552.PS2015_1852"/>
<dbReference type="AlphaFoldDB" id="A0A0S2KEN5"/>
<keyword evidence="3 4" id="KW-0413">Isomerase</keyword>
<dbReference type="SUPFAM" id="SSF55120">
    <property type="entry name" value="Pseudouridine synthase"/>
    <property type="match status" value="1"/>
</dbReference>
<comment type="function">
    <text evidence="4">Formation of pseudouridine at positions 38, 39 and 40 in the anticodon stem and loop of transfer RNAs.</text>
</comment>
<feature type="binding site" evidence="4 6">
    <location>
        <position position="113"/>
    </location>
    <ligand>
        <name>substrate</name>
    </ligand>
</feature>
<dbReference type="CDD" id="cd02570">
    <property type="entry name" value="PseudoU_synth_EcTruA"/>
    <property type="match status" value="1"/>
</dbReference>
<dbReference type="Pfam" id="PF01416">
    <property type="entry name" value="PseudoU_synth_1"/>
    <property type="match status" value="2"/>
</dbReference>
<dbReference type="Proteomes" id="UP000065641">
    <property type="component" value="Chromosome"/>
</dbReference>
<evidence type="ECO:0000256" key="2">
    <source>
        <dbReference type="ARBA" id="ARBA00022694"/>
    </source>
</evidence>
<evidence type="ECO:0000256" key="5">
    <source>
        <dbReference type="PIRSR" id="PIRSR001430-1"/>
    </source>
</evidence>
<dbReference type="GO" id="GO:0003723">
    <property type="term" value="F:RNA binding"/>
    <property type="evidence" value="ECO:0007669"/>
    <property type="project" value="InterPro"/>
</dbReference>
<dbReference type="GO" id="GO:0160147">
    <property type="term" value="F:tRNA pseudouridine(38-40) synthase activity"/>
    <property type="evidence" value="ECO:0007669"/>
    <property type="project" value="UniProtKB-EC"/>
</dbReference>
<sequence>MNNRIALGVEYNGAAFSGWQRQLAPPLPTIQGLLEQALSRIADQPVSISCAGRTDAGVHATGQVVHFDTVKDRGPKAWIMGTNTQLPPQIRVQWACTVDDRFHARHSATARRYRYIIYDEPVKPTVLVGQLTHSREKLDVDSMHRAAQALLGENDFSAFRGSGCQSSTPFRYVHEIKAYRHNRFVVVEVEANAFLLHMVRNIVGTLLHVGQGRQPESWVAQILASRDRQQAAETARPDGLFLVHVSYPGYPDLPMLPLGPCFL</sequence>
<dbReference type="PIRSF" id="PIRSF001430">
    <property type="entry name" value="tRNA_psdUrid_synth"/>
    <property type="match status" value="1"/>
</dbReference>
<dbReference type="HAMAP" id="MF_00171">
    <property type="entry name" value="TruA"/>
    <property type="match status" value="1"/>
</dbReference>
<dbReference type="Gene3D" id="3.30.70.660">
    <property type="entry name" value="Pseudouridine synthase I, catalytic domain, C-terminal subdomain"/>
    <property type="match status" value="1"/>
</dbReference>
<dbReference type="InterPro" id="IPR020097">
    <property type="entry name" value="PsdUridine_synth_TruA_a/b_dom"/>
</dbReference>
<accession>A0A0S2KEN5</accession>
<dbReference type="FunFam" id="3.30.70.580:FF:000001">
    <property type="entry name" value="tRNA pseudouridine synthase A"/>
    <property type="match status" value="1"/>
</dbReference>
<feature type="domain" description="Pseudouridine synthase I TruA alpha/beta" evidence="8">
    <location>
        <begin position="10"/>
        <end position="105"/>
    </location>
</feature>
<comment type="caution">
    <text evidence="4">Lacks conserved residue(s) required for the propagation of feature annotation.</text>
</comment>
<dbReference type="GO" id="GO:0031119">
    <property type="term" value="P:tRNA pseudouridine synthesis"/>
    <property type="evidence" value="ECO:0007669"/>
    <property type="project" value="UniProtKB-UniRule"/>
</dbReference>
<comment type="catalytic activity">
    <reaction evidence="4 7">
        <text>uridine(38/39/40) in tRNA = pseudouridine(38/39/40) in tRNA</text>
        <dbReference type="Rhea" id="RHEA:22376"/>
        <dbReference type="Rhea" id="RHEA-COMP:10085"/>
        <dbReference type="Rhea" id="RHEA-COMP:10087"/>
        <dbReference type="ChEBI" id="CHEBI:65314"/>
        <dbReference type="ChEBI" id="CHEBI:65315"/>
        <dbReference type="EC" id="5.4.99.12"/>
    </reaction>
</comment>
<keyword evidence="10" id="KW-1185">Reference proteome</keyword>
<dbReference type="EMBL" id="CP013189">
    <property type="protein sequence ID" value="ALO46500.1"/>
    <property type="molecule type" value="Genomic_DNA"/>
</dbReference>
<dbReference type="EC" id="5.4.99.12" evidence="4"/>
<dbReference type="PATRIC" id="fig|1249552.3.peg.1859"/>
<evidence type="ECO:0000313" key="9">
    <source>
        <dbReference type="EMBL" id="ALO46500.1"/>
    </source>
</evidence>
<gene>
    <name evidence="4" type="primary">truA</name>
    <name evidence="9" type="ORF">PS2015_1852</name>
</gene>
<dbReference type="InterPro" id="IPR020094">
    <property type="entry name" value="TruA/RsuA/RluB/E/F_N"/>
</dbReference>
<dbReference type="RefSeq" id="WP_058021931.1">
    <property type="nucleotide sequence ID" value="NZ_CP013189.1"/>
</dbReference>
<evidence type="ECO:0000256" key="7">
    <source>
        <dbReference type="RuleBase" id="RU003792"/>
    </source>
</evidence>
<feature type="domain" description="Pseudouridine synthase I TruA alpha/beta" evidence="8">
    <location>
        <begin position="146"/>
        <end position="248"/>
    </location>
</feature>
<dbReference type="InterPro" id="IPR020095">
    <property type="entry name" value="PsdUridine_synth_TruA_C"/>
</dbReference>
<name>A0A0S2KEN5_9GAMM</name>
<dbReference type="PANTHER" id="PTHR11142:SF0">
    <property type="entry name" value="TRNA PSEUDOURIDINE SYNTHASE-LIKE 1"/>
    <property type="match status" value="1"/>
</dbReference>
<evidence type="ECO:0000256" key="3">
    <source>
        <dbReference type="ARBA" id="ARBA00023235"/>
    </source>
</evidence>
<evidence type="ECO:0000256" key="6">
    <source>
        <dbReference type="PIRSR" id="PIRSR001430-2"/>
    </source>
</evidence>
<comment type="similarity">
    <text evidence="1 4 7">Belongs to the tRNA pseudouridine synthase TruA family.</text>
</comment>
<dbReference type="KEGG" id="pspi:PS2015_1852"/>
<reference evidence="9 10" key="1">
    <citation type="submission" date="2015-11" db="EMBL/GenBank/DDBJ databases">
        <authorList>
            <person name="Zhang Y."/>
            <person name="Guo Z."/>
        </authorList>
    </citation>
    <scope>NUCLEOTIDE SEQUENCE [LARGE SCALE GENOMIC DNA]</scope>
    <source>
        <strain evidence="9 10">KCTC 32221</strain>
    </source>
</reference>